<keyword evidence="4" id="KW-1185">Reference proteome</keyword>
<reference evidence="3 4" key="1">
    <citation type="submission" date="2009-01" db="EMBL/GenBank/DDBJ databases">
        <title>Complete sequence of Geobacter sp. FRC-32.</title>
        <authorList>
            <consortium name="US DOE Joint Genome Institute"/>
            <person name="Lucas S."/>
            <person name="Copeland A."/>
            <person name="Lapidus A."/>
            <person name="Glavina del Rio T."/>
            <person name="Dalin E."/>
            <person name="Tice H."/>
            <person name="Bruce D."/>
            <person name="Goodwin L."/>
            <person name="Pitluck S."/>
            <person name="Saunders E."/>
            <person name="Brettin T."/>
            <person name="Detter J.C."/>
            <person name="Han C."/>
            <person name="Larimer F."/>
            <person name="Land M."/>
            <person name="Hauser L."/>
            <person name="Kyrpides N."/>
            <person name="Ovchinnikova G."/>
            <person name="Kostka J."/>
            <person name="Richardson P."/>
        </authorList>
    </citation>
    <scope>NUCLEOTIDE SEQUENCE [LARGE SCALE GENOMIC DNA]</scope>
    <source>
        <strain evidence="4">DSM 22248 / JCM 15807 / FRC-32</strain>
    </source>
</reference>
<dbReference type="KEGG" id="geo:Geob_2233"/>
<dbReference type="PANTHER" id="PTHR46268:SF15">
    <property type="entry name" value="UNIVERSAL STRESS PROTEIN HP_0031"/>
    <property type="match status" value="1"/>
</dbReference>
<dbReference type="SUPFAM" id="SSF52402">
    <property type="entry name" value="Adenine nucleotide alpha hydrolases-like"/>
    <property type="match status" value="1"/>
</dbReference>
<feature type="domain" description="UspA" evidence="2">
    <location>
        <begin position="5"/>
        <end position="150"/>
    </location>
</feature>
<dbReference type="Gene3D" id="3.40.50.12370">
    <property type="match status" value="1"/>
</dbReference>
<evidence type="ECO:0000313" key="3">
    <source>
        <dbReference type="EMBL" id="ACM20587.1"/>
    </source>
</evidence>
<dbReference type="PANTHER" id="PTHR46268">
    <property type="entry name" value="STRESS RESPONSE PROTEIN NHAX"/>
    <property type="match status" value="1"/>
</dbReference>
<name>B9M9L5_GEODF</name>
<dbReference type="InterPro" id="IPR006016">
    <property type="entry name" value="UspA"/>
</dbReference>
<evidence type="ECO:0000259" key="2">
    <source>
        <dbReference type="Pfam" id="PF00582"/>
    </source>
</evidence>
<evidence type="ECO:0000313" key="4">
    <source>
        <dbReference type="Proteomes" id="UP000007721"/>
    </source>
</evidence>
<accession>B9M9L5</accession>
<sequence length="162" mass="18337">MEDIKHILLIIRMIESSGDILHEAINLAKRFGASLSVLRPIPTAVDLGAAVNAPSLFIKGEEYKNYLSRREQYKEELDQAISRVARVGFPVKEYLTGNDAVKEAVRLVKEEQIDLILLPTHEEGRIEHMLFGGENDALIRKLPCSILLTKHEPTPVKWEEPE</sequence>
<dbReference type="CDD" id="cd00293">
    <property type="entry name" value="USP-like"/>
    <property type="match status" value="1"/>
</dbReference>
<dbReference type="EMBL" id="CP001390">
    <property type="protein sequence ID" value="ACM20587.1"/>
    <property type="molecule type" value="Genomic_DNA"/>
</dbReference>
<protein>
    <submittedName>
        <fullName evidence="3">Universal stress protein Usp</fullName>
    </submittedName>
</protein>
<proteinExistence type="inferred from homology"/>
<dbReference type="AlphaFoldDB" id="B9M9L5"/>
<dbReference type="Proteomes" id="UP000007721">
    <property type="component" value="Chromosome"/>
</dbReference>
<comment type="similarity">
    <text evidence="1">Belongs to the universal stress protein A family.</text>
</comment>
<gene>
    <name evidence="3" type="primary">usp-3</name>
    <name evidence="3" type="ordered locus">Geob_2233</name>
</gene>
<dbReference type="OrthoDB" id="5395985at2"/>
<dbReference type="eggNOG" id="COG0589">
    <property type="taxonomic scope" value="Bacteria"/>
</dbReference>
<dbReference type="Pfam" id="PF00582">
    <property type="entry name" value="Usp"/>
    <property type="match status" value="1"/>
</dbReference>
<dbReference type="STRING" id="316067.Geob_2233"/>
<evidence type="ECO:0000256" key="1">
    <source>
        <dbReference type="ARBA" id="ARBA00008791"/>
    </source>
</evidence>
<dbReference type="RefSeq" id="WP_012647316.1">
    <property type="nucleotide sequence ID" value="NC_011979.1"/>
</dbReference>
<dbReference type="HOGENOM" id="CLU_049301_11_2_7"/>
<organism evidence="3 4">
    <name type="scientific">Geotalea daltonii (strain DSM 22248 / JCM 15807 / FRC-32)</name>
    <name type="common">Geobacter daltonii</name>
    <dbReference type="NCBI Taxonomy" id="316067"/>
    <lineage>
        <taxon>Bacteria</taxon>
        <taxon>Pseudomonadati</taxon>
        <taxon>Thermodesulfobacteriota</taxon>
        <taxon>Desulfuromonadia</taxon>
        <taxon>Geobacterales</taxon>
        <taxon>Geobacteraceae</taxon>
        <taxon>Geotalea</taxon>
    </lineage>
</organism>